<dbReference type="SUPFAM" id="SSF51735">
    <property type="entry name" value="NAD(P)-binding Rossmann-fold domains"/>
    <property type="match status" value="1"/>
</dbReference>
<reference evidence="2" key="1">
    <citation type="submission" date="2015-09" db="EMBL/GenBank/DDBJ databases">
        <title>Draft Genome Sequences of Two Novel Amoeba-resistant Intranuclear Bacteria, Candidatus Berkiella cookevillensis and Candidatus Berkiella aquae.</title>
        <authorList>
            <person name="Mehari Y.T."/>
            <person name="Arivett B.A."/>
            <person name="Farone A.L."/>
            <person name="Gunderson J.H."/>
            <person name="Farone M.B."/>
        </authorList>
    </citation>
    <scope>NUCLEOTIDE SEQUENCE [LARGE SCALE GENOMIC DNA]</scope>
    <source>
        <strain evidence="2">HT99</strain>
    </source>
</reference>
<organism evidence="2">
    <name type="scientific">Candidatus Berkiella aquae</name>
    <dbReference type="NCBI Taxonomy" id="295108"/>
    <lineage>
        <taxon>Bacteria</taxon>
        <taxon>Pseudomonadati</taxon>
        <taxon>Pseudomonadota</taxon>
        <taxon>Gammaproteobacteria</taxon>
        <taxon>Candidatus Berkiellales</taxon>
        <taxon>Candidatus Berkiellaceae</taxon>
        <taxon>Candidatus Berkiella</taxon>
    </lineage>
</organism>
<name>A0A0Q9YPP0_9GAMM</name>
<dbReference type="PANTHER" id="PTHR11695:SF294">
    <property type="entry name" value="RETICULON-4-INTERACTING PROTEIN 1, MITOCHONDRIAL"/>
    <property type="match status" value="1"/>
</dbReference>
<evidence type="ECO:0000313" key="2">
    <source>
        <dbReference type="EMBL" id="KRG18670.1"/>
    </source>
</evidence>
<evidence type="ECO:0000313" key="4">
    <source>
        <dbReference type="Proteomes" id="UP000051497"/>
    </source>
</evidence>
<dbReference type="SMART" id="SM00829">
    <property type="entry name" value="PKS_ER"/>
    <property type="match status" value="1"/>
</dbReference>
<reference evidence="3" key="3">
    <citation type="submission" date="2021-06" db="EMBL/GenBank/DDBJ databases">
        <title>Genomic Description and Analysis of Intracellular Bacteria, Candidatus Berkiella cookevillensis and Candidatus Berkiella aquae.</title>
        <authorList>
            <person name="Kidane D.T."/>
            <person name="Mehari Y.T."/>
            <person name="Rice F.C."/>
            <person name="Arivett B.A."/>
            <person name="Farone A.L."/>
            <person name="Berk S.G."/>
            <person name="Farone M.B."/>
        </authorList>
    </citation>
    <scope>NUCLEOTIDE SEQUENCE</scope>
    <source>
        <strain evidence="3">HT99</strain>
    </source>
</reference>
<dbReference type="Gene3D" id="3.90.180.10">
    <property type="entry name" value="Medium-chain alcohol dehydrogenases, catalytic domain"/>
    <property type="match status" value="1"/>
</dbReference>
<dbReference type="InterPro" id="IPR020843">
    <property type="entry name" value="ER"/>
</dbReference>
<dbReference type="Proteomes" id="UP000051497">
    <property type="component" value="Unassembled WGS sequence"/>
</dbReference>
<evidence type="ECO:0000313" key="3">
    <source>
        <dbReference type="EMBL" id="MCS5709926.1"/>
    </source>
</evidence>
<feature type="domain" description="Enoyl reductase (ER)" evidence="1">
    <location>
        <begin position="10"/>
        <end position="310"/>
    </location>
</feature>
<dbReference type="Pfam" id="PF08240">
    <property type="entry name" value="ADH_N"/>
    <property type="match status" value="1"/>
</dbReference>
<dbReference type="EC" id="1.6.5.5" evidence="2"/>
<keyword evidence="4" id="KW-1185">Reference proteome</keyword>
<dbReference type="EMBL" id="LKAJ02000001">
    <property type="protein sequence ID" value="MCS5709926.1"/>
    <property type="molecule type" value="Genomic_DNA"/>
</dbReference>
<dbReference type="GO" id="GO:0003960">
    <property type="term" value="F:quinone reductase (NADPH) activity"/>
    <property type="evidence" value="ECO:0007669"/>
    <property type="project" value="UniProtKB-EC"/>
</dbReference>
<dbReference type="EMBL" id="LKAJ01000019">
    <property type="protein sequence ID" value="KRG18670.1"/>
    <property type="molecule type" value="Genomic_DNA"/>
</dbReference>
<sequence length="314" mass="33881">MKIAQYHSFGNIDVVKLENINKPTIKGDEVLVAVHAASINPIDWKVREGHYADPKTDTFPKPMGWDFSGTVVEAGSQATPYKVGDEVFGLIRFPQPAGCFAEFVAAPANEIALKPASLDHEHAAGVPLVALTAWQALFATTHLKAGQKVLIHAAAGAVGQMAIQMAKYKGATVVATGSAATKAFCLSLGADEFIDYQTEKFEDKVNDVDITLDLIGKDVTIRSLKTMKPGGQLICFTQPIPSDAAKVASENNITAQFTIVSPNGEQLKQIAHLIDDQLLKTKIEKIFPLEQIKEALTLQQTGHCHGKIILKIKS</sequence>
<dbReference type="OrthoDB" id="9785812at2"/>
<dbReference type="AlphaFoldDB" id="A0A0Q9YPP0"/>
<dbReference type="Gene3D" id="3.40.50.720">
    <property type="entry name" value="NAD(P)-binding Rossmann-like Domain"/>
    <property type="match status" value="1"/>
</dbReference>
<protein>
    <submittedName>
        <fullName evidence="3">NADP-dependent oxidoreductase</fullName>
    </submittedName>
    <submittedName>
        <fullName evidence="2">Quinone oxidoreductase 1</fullName>
        <ecNumber evidence="2">1.6.5.5</ecNumber>
    </submittedName>
</protein>
<dbReference type="PATRIC" id="fig|1590043.3.peg.3005"/>
<dbReference type="InterPro" id="IPR050700">
    <property type="entry name" value="YIM1/Zinc_Alcohol_DH_Fams"/>
</dbReference>
<dbReference type="STRING" id="295108.HT99x_02956"/>
<dbReference type="PANTHER" id="PTHR11695">
    <property type="entry name" value="ALCOHOL DEHYDROGENASE RELATED"/>
    <property type="match status" value="1"/>
</dbReference>
<evidence type="ECO:0000259" key="1">
    <source>
        <dbReference type="SMART" id="SM00829"/>
    </source>
</evidence>
<gene>
    <name evidence="2" type="primary">qorA</name>
    <name evidence="3" type="ORF">HT99x_000650</name>
    <name evidence="2" type="ORF">HT99x_02956</name>
</gene>
<dbReference type="SUPFAM" id="SSF50129">
    <property type="entry name" value="GroES-like"/>
    <property type="match status" value="1"/>
</dbReference>
<dbReference type="Pfam" id="PF13602">
    <property type="entry name" value="ADH_zinc_N_2"/>
    <property type="match status" value="1"/>
</dbReference>
<dbReference type="InterPro" id="IPR036291">
    <property type="entry name" value="NAD(P)-bd_dom_sf"/>
</dbReference>
<dbReference type="InterPro" id="IPR013154">
    <property type="entry name" value="ADH-like_N"/>
</dbReference>
<dbReference type="InterPro" id="IPR011032">
    <property type="entry name" value="GroES-like_sf"/>
</dbReference>
<dbReference type="CDD" id="cd05289">
    <property type="entry name" value="MDR_like_2"/>
    <property type="match status" value="1"/>
</dbReference>
<reference evidence="3" key="2">
    <citation type="journal article" date="2016" name="Genome Announc.">
        <title>Draft Genome Sequences of Two Novel Amoeba-Resistant Intranuclear Bacteria, 'Candidatus Berkiella cookevillensis' and 'Candidatus Berkiella aquae'.</title>
        <authorList>
            <person name="Mehari Y.T."/>
            <person name="Arivett B.A."/>
            <person name="Farone A.L."/>
            <person name="Gunderson J.H."/>
            <person name="Farone M.B."/>
        </authorList>
    </citation>
    <scope>NUCLEOTIDE SEQUENCE</scope>
    <source>
        <strain evidence="3">HT99</strain>
    </source>
</reference>
<comment type="caution">
    <text evidence="2">The sequence shown here is derived from an EMBL/GenBank/DDBJ whole genome shotgun (WGS) entry which is preliminary data.</text>
</comment>
<proteinExistence type="predicted"/>
<keyword evidence="2" id="KW-0560">Oxidoreductase</keyword>
<accession>A0A0Q9YPP0</accession>
<dbReference type="RefSeq" id="WP_075067548.1">
    <property type="nucleotide sequence ID" value="NZ_LKAJ02000001.1"/>
</dbReference>